<dbReference type="RefSeq" id="WP_145077656.1">
    <property type="nucleotide sequence ID" value="NZ_CP036425.1"/>
</dbReference>
<keyword evidence="2" id="KW-0285">Flavoprotein</keyword>
<gene>
    <name evidence="6" type="ORF">KS4_21540</name>
</gene>
<evidence type="ECO:0000256" key="3">
    <source>
        <dbReference type="ARBA" id="ARBA00022827"/>
    </source>
</evidence>
<dbReference type="PANTHER" id="PTHR42887:SF2">
    <property type="entry name" value="OS12G0638800 PROTEIN"/>
    <property type="match status" value="1"/>
</dbReference>
<dbReference type="InterPro" id="IPR004792">
    <property type="entry name" value="BaiN-like"/>
</dbReference>
<sequence length="442" mass="47461">MTHINKPISSLTSPDVLIIGAGAAGLFAAIHTARINPNLNILILDSAKQVGTKILVSGGSRCNVTHHKVSPKDYAGASKNQINKILKSYTIKQTINFFEQIGISLKQEPTGKMFPTTDSARDVLNALLSECSRLGITILTNHKVSSIQPLHSRPPSSPQFEVRTENTHQFTPRTIILATGGRSLPKSGSDGSGYTLAQALGHTITNTTPALVPLTFPKGHYLTSLSGLSFDTTLTLSASTGKTIHQHSASLLLTHFGLSGPAAMDISRHFIAATQNDPHAKLTASLISDQSNHSFESLEQQLIAAAKQSPTSHLINHITKNYLAHIPGSSKLLTAIFSHHLNIDPTTPLAQLSRDHRRSLIHTLLALPLNVTGNRGWNYAEVTAGGIPLTEINLKSMSSRHTPNLHLIGEILNVDGRIGGFNFQFAWSTAYIAAQAISASID</sequence>
<evidence type="ECO:0000256" key="1">
    <source>
        <dbReference type="ARBA" id="ARBA00001974"/>
    </source>
</evidence>
<dbReference type="SUPFAM" id="SSF160996">
    <property type="entry name" value="HI0933 insert domain-like"/>
    <property type="match status" value="1"/>
</dbReference>
<dbReference type="OrthoDB" id="9773233at2"/>
<name>A0A517YV99_9BACT</name>
<protein>
    <submittedName>
        <fullName evidence="6">Adenylylsulfate reductase subunit alpha</fullName>
    </submittedName>
</protein>
<keyword evidence="7" id="KW-1185">Reference proteome</keyword>
<dbReference type="AlphaFoldDB" id="A0A517YV99"/>
<dbReference type="Proteomes" id="UP000317369">
    <property type="component" value="Chromosome"/>
</dbReference>
<dbReference type="PANTHER" id="PTHR42887">
    <property type="entry name" value="OS12G0638800 PROTEIN"/>
    <property type="match status" value="1"/>
</dbReference>
<dbReference type="InterPro" id="IPR036188">
    <property type="entry name" value="FAD/NAD-bd_sf"/>
</dbReference>
<dbReference type="InterPro" id="IPR023166">
    <property type="entry name" value="BaiN-like_dom_sf"/>
</dbReference>
<evidence type="ECO:0000313" key="6">
    <source>
        <dbReference type="EMBL" id="QDU34092.1"/>
    </source>
</evidence>
<dbReference type="PRINTS" id="PR00368">
    <property type="entry name" value="FADPNR"/>
</dbReference>
<evidence type="ECO:0000259" key="5">
    <source>
        <dbReference type="Pfam" id="PF22780"/>
    </source>
</evidence>
<reference evidence="6 7" key="1">
    <citation type="submission" date="2019-02" db="EMBL/GenBank/DDBJ databases">
        <title>Deep-cultivation of Planctomycetes and their phenomic and genomic characterization uncovers novel biology.</title>
        <authorList>
            <person name="Wiegand S."/>
            <person name="Jogler M."/>
            <person name="Boedeker C."/>
            <person name="Pinto D."/>
            <person name="Vollmers J."/>
            <person name="Rivas-Marin E."/>
            <person name="Kohn T."/>
            <person name="Peeters S.H."/>
            <person name="Heuer A."/>
            <person name="Rast P."/>
            <person name="Oberbeckmann S."/>
            <person name="Bunk B."/>
            <person name="Jeske O."/>
            <person name="Meyerdierks A."/>
            <person name="Storesund J.E."/>
            <person name="Kallscheuer N."/>
            <person name="Luecker S."/>
            <person name="Lage O.M."/>
            <person name="Pohl T."/>
            <person name="Merkel B.J."/>
            <person name="Hornburger P."/>
            <person name="Mueller R.-W."/>
            <person name="Bruemmer F."/>
            <person name="Labrenz M."/>
            <person name="Spormann A.M."/>
            <person name="Op den Camp H."/>
            <person name="Overmann J."/>
            <person name="Amann R."/>
            <person name="Jetten M.S.M."/>
            <person name="Mascher T."/>
            <person name="Medema M.H."/>
            <person name="Devos D.P."/>
            <person name="Kaster A.-K."/>
            <person name="Ovreas L."/>
            <person name="Rohde M."/>
            <person name="Galperin M.Y."/>
            <person name="Jogler C."/>
        </authorList>
    </citation>
    <scope>NUCLEOTIDE SEQUENCE [LARGE SCALE GENOMIC DNA]</scope>
    <source>
        <strain evidence="6 7">KS4</strain>
    </source>
</reference>
<evidence type="ECO:0000256" key="2">
    <source>
        <dbReference type="ARBA" id="ARBA00022630"/>
    </source>
</evidence>
<dbReference type="Pfam" id="PF03486">
    <property type="entry name" value="HI0933_like"/>
    <property type="match status" value="1"/>
</dbReference>
<dbReference type="NCBIfam" id="TIGR00275">
    <property type="entry name" value="aminoacetone oxidase family FAD-binding enzyme"/>
    <property type="match status" value="1"/>
</dbReference>
<accession>A0A517YV99</accession>
<dbReference type="Gene3D" id="3.50.50.60">
    <property type="entry name" value="FAD/NAD(P)-binding domain"/>
    <property type="match status" value="1"/>
</dbReference>
<dbReference type="Gene3D" id="2.40.30.10">
    <property type="entry name" value="Translation factors"/>
    <property type="match status" value="1"/>
</dbReference>
<feature type="domain" description="RsdA/BaiN/AoA(So)-like Rossmann fold-like" evidence="4">
    <location>
        <begin position="15"/>
        <end position="435"/>
    </location>
</feature>
<proteinExistence type="predicted"/>
<keyword evidence="3" id="KW-0274">FAD</keyword>
<dbReference type="KEGG" id="pcor:KS4_21540"/>
<feature type="domain" description="RsdA/BaiN/AoA(So)-like insert" evidence="5">
    <location>
        <begin position="209"/>
        <end position="382"/>
    </location>
</feature>
<evidence type="ECO:0000313" key="7">
    <source>
        <dbReference type="Proteomes" id="UP000317369"/>
    </source>
</evidence>
<dbReference type="SUPFAM" id="SSF51905">
    <property type="entry name" value="FAD/NAD(P)-binding domain"/>
    <property type="match status" value="1"/>
</dbReference>
<dbReference type="InterPro" id="IPR057661">
    <property type="entry name" value="RsdA/BaiN/AoA(So)_Rossmann"/>
</dbReference>
<comment type="cofactor">
    <cofactor evidence="1">
        <name>FAD</name>
        <dbReference type="ChEBI" id="CHEBI:57692"/>
    </cofactor>
</comment>
<evidence type="ECO:0000259" key="4">
    <source>
        <dbReference type="Pfam" id="PF03486"/>
    </source>
</evidence>
<dbReference type="Pfam" id="PF22780">
    <property type="entry name" value="HI0933_like_1st"/>
    <property type="match status" value="1"/>
</dbReference>
<dbReference type="InterPro" id="IPR055178">
    <property type="entry name" value="RsdA/BaiN/AoA(So)-like_dom"/>
</dbReference>
<dbReference type="PRINTS" id="PR00411">
    <property type="entry name" value="PNDRDTASEI"/>
</dbReference>
<organism evidence="6 7">
    <name type="scientific">Poriferisphaera corsica</name>
    <dbReference type="NCBI Taxonomy" id="2528020"/>
    <lineage>
        <taxon>Bacteria</taxon>
        <taxon>Pseudomonadati</taxon>
        <taxon>Planctomycetota</taxon>
        <taxon>Phycisphaerae</taxon>
        <taxon>Phycisphaerales</taxon>
        <taxon>Phycisphaeraceae</taxon>
        <taxon>Poriferisphaera</taxon>
    </lineage>
</organism>
<dbReference type="EMBL" id="CP036425">
    <property type="protein sequence ID" value="QDU34092.1"/>
    <property type="molecule type" value="Genomic_DNA"/>
</dbReference>
<dbReference type="Gene3D" id="1.10.8.260">
    <property type="entry name" value="HI0933 insert domain-like"/>
    <property type="match status" value="1"/>
</dbReference>